<proteinExistence type="inferred from homology"/>
<organism evidence="15 16">
    <name type="scientific">Ichthyobacterium seriolicida</name>
    <dbReference type="NCBI Taxonomy" id="242600"/>
    <lineage>
        <taxon>Bacteria</taxon>
        <taxon>Pseudomonadati</taxon>
        <taxon>Bacteroidota</taxon>
        <taxon>Flavobacteriia</taxon>
        <taxon>Flavobacteriales</taxon>
        <taxon>Ichthyobacteriaceae</taxon>
        <taxon>Ichthyobacterium</taxon>
    </lineage>
</organism>
<dbReference type="Gene3D" id="1.10.10.160">
    <property type="match status" value="1"/>
</dbReference>
<dbReference type="InterPro" id="IPR014017">
    <property type="entry name" value="DNA_helicase_UvrD-like_C"/>
</dbReference>
<evidence type="ECO:0000256" key="5">
    <source>
        <dbReference type="ARBA" id="ARBA00022840"/>
    </source>
</evidence>
<evidence type="ECO:0000256" key="6">
    <source>
        <dbReference type="ARBA" id="ARBA00023125"/>
    </source>
</evidence>
<comment type="catalytic activity">
    <reaction evidence="8">
        <text>Couples ATP hydrolysis with the unwinding of duplex DNA by translocating in the 3'-5' direction.</text>
        <dbReference type="EC" id="5.6.2.4"/>
    </reaction>
</comment>
<dbReference type="RefSeq" id="WP_096685582.1">
    <property type="nucleotide sequence ID" value="NZ_AP014564.1"/>
</dbReference>
<evidence type="ECO:0000256" key="3">
    <source>
        <dbReference type="ARBA" id="ARBA00022801"/>
    </source>
</evidence>
<keyword evidence="2 12" id="KW-0547">Nucleotide-binding</keyword>
<dbReference type="PANTHER" id="PTHR11070">
    <property type="entry name" value="UVRD / RECB / PCRA DNA HELICASE FAMILY MEMBER"/>
    <property type="match status" value="1"/>
</dbReference>
<keyword evidence="5 12" id="KW-0067">ATP-binding</keyword>
<dbReference type="PROSITE" id="PS51217">
    <property type="entry name" value="UVRD_HELICASE_CTER"/>
    <property type="match status" value="1"/>
</dbReference>
<keyword evidence="4 12" id="KW-0347">Helicase</keyword>
<keyword evidence="16" id="KW-1185">Reference proteome</keyword>
<gene>
    <name evidence="15" type="ORF">JBKA6_0510</name>
</gene>
<evidence type="ECO:0000259" key="14">
    <source>
        <dbReference type="PROSITE" id="PS51217"/>
    </source>
</evidence>
<evidence type="ECO:0000256" key="2">
    <source>
        <dbReference type="ARBA" id="ARBA00022741"/>
    </source>
</evidence>
<dbReference type="PANTHER" id="PTHR11070:SF2">
    <property type="entry name" value="ATP-DEPENDENT DNA HELICASE SRS2"/>
    <property type="match status" value="1"/>
</dbReference>
<dbReference type="Pfam" id="PF00580">
    <property type="entry name" value="UvrD-helicase"/>
    <property type="match status" value="1"/>
</dbReference>
<dbReference type="EMBL" id="AP014564">
    <property type="protein sequence ID" value="BAV94523.1"/>
    <property type="molecule type" value="Genomic_DNA"/>
</dbReference>
<dbReference type="OrthoDB" id="9810135at2"/>
<dbReference type="InterPro" id="IPR027417">
    <property type="entry name" value="P-loop_NTPase"/>
</dbReference>
<accession>A0A1J1E9E1</accession>
<dbReference type="GO" id="GO:0016887">
    <property type="term" value="F:ATP hydrolysis activity"/>
    <property type="evidence" value="ECO:0007669"/>
    <property type="project" value="RHEA"/>
</dbReference>
<evidence type="ECO:0000256" key="11">
    <source>
        <dbReference type="ARBA" id="ARBA00048988"/>
    </source>
</evidence>
<comment type="catalytic activity">
    <reaction evidence="11">
        <text>ATP + H2O = ADP + phosphate + H(+)</text>
        <dbReference type="Rhea" id="RHEA:13065"/>
        <dbReference type="ChEBI" id="CHEBI:15377"/>
        <dbReference type="ChEBI" id="CHEBI:15378"/>
        <dbReference type="ChEBI" id="CHEBI:30616"/>
        <dbReference type="ChEBI" id="CHEBI:43474"/>
        <dbReference type="ChEBI" id="CHEBI:456216"/>
        <dbReference type="EC" id="5.6.2.4"/>
    </reaction>
</comment>
<dbReference type="KEGG" id="ise:JBKA6_0510"/>
<evidence type="ECO:0000313" key="15">
    <source>
        <dbReference type="EMBL" id="BAV94523.1"/>
    </source>
</evidence>
<name>A0A1J1E9E1_9FLAO</name>
<dbReference type="GO" id="GO:0043138">
    <property type="term" value="F:3'-5' DNA helicase activity"/>
    <property type="evidence" value="ECO:0007669"/>
    <property type="project" value="UniProtKB-EC"/>
</dbReference>
<dbReference type="Gene3D" id="3.40.50.300">
    <property type="entry name" value="P-loop containing nucleotide triphosphate hydrolases"/>
    <property type="match status" value="2"/>
</dbReference>
<keyword evidence="7" id="KW-0413">Isomerase</keyword>
<evidence type="ECO:0000256" key="9">
    <source>
        <dbReference type="ARBA" id="ARBA00034808"/>
    </source>
</evidence>
<evidence type="ECO:0000256" key="10">
    <source>
        <dbReference type="ARBA" id="ARBA00034923"/>
    </source>
</evidence>
<evidence type="ECO:0000256" key="1">
    <source>
        <dbReference type="ARBA" id="ARBA00009922"/>
    </source>
</evidence>
<dbReference type="InterPro" id="IPR000212">
    <property type="entry name" value="DNA_helicase_UvrD/REP"/>
</dbReference>
<dbReference type="GO" id="GO:0000725">
    <property type="term" value="P:recombinational repair"/>
    <property type="evidence" value="ECO:0007669"/>
    <property type="project" value="TreeGrafter"/>
</dbReference>
<evidence type="ECO:0000256" key="4">
    <source>
        <dbReference type="ARBA" id="ARBA00022806"/>
    </source>
</evidence>
<dbReference type="CDD" id="cd17932">
    <property type="entry name" value="DEXQc_UvrD"/>
    <property type="match status" value="1"/>
</dbReference>
<evidence type="ECO:0000259" key="13">
    <source>
        <dbReference type="PROSITE" id="PS51198"/>
    </source>
</evidence>
<evidence type="ECO:0000313" key="16">
    <source>
        <dbReference type="Proteomes" id="UP000243197"/>
    </source>
</evidence>
<feature type="binding site" evidence="12">
    <location>
        <begin position="27"/>
        <end position="34"/>
    </location>
    <ligand>
        <name>ATP</name>
        <dbReference type="ChEBI" id="CHEBI:30616"/>
    </ligand>
</feature>
<dbReference type="InterPro" id="IPR014016">
    <property type="entry name" value="UvrD-like_ATP-bd"/>
</dbReference>
<evidence type="ECO:0000256" key="12">
    <source>
        <dbReference type="PROSITE-ProRule" id="PRU00560"/>
    </source>
</evidence>
<dbReference type="Gene3D" id="1.10.486.10">
    <property type="entry name" value="PCRA, domain 4"/>
    <property type="match status" value="1"/>
</dbReference>
<feature type="domain" description="UvrD-like helicase C-terminal" evidence="14">
    <location>
        <begin position="291"/>
        <end position="570"/>
    </location>
</feature>
<dbReference type="GO" id="GO:0033202">
    <property type="term" value="C:DNA helicase complex"/>
    <property type="evidence" value="ECO:0007669"/>
    <property type="project" value="TreeGrafter"/>
</dbReference>
<sequence length="683" mass="78655">MNDQLSELNEAQRLAVEKTEGPVMIIAGAGSGKTKVLTCRVANLINKGVDPTNILSLTFTNKAANEMKHRIRNIVGDKADKLLMGTFHSVLAKILRIESDKLGYSSNFTIYDQIDSSKVITDIINEMQLDKDIYKVKFVQNRISLLKNNLITVEEYYHNRELQKQDIYSKRVKMGEVYQKYINTCFNASAMDFDDILLKANELFHTDSETLIKYQNRFKYIMVDEYQDTNHCQYLIVKTLSEKYKNICVVGDDAQSIYSFRGANIQNILNFKTDYKDVSVFNLEQNYRSTKNIVGAANSIIKNNTEQLDKNIWSDNNSGEKLGVFKAFNSNEEGDFVARSIIDNIQDRNNFKNFAVLYRTNSQSRAIEDGLRKKNIPYKIYGGTSFYQRKEIKDIVAYLRLITNLKDDEALKRSINYPARGIGDTTLEKLTKVSLEYGKPIFEVIENIDELDININSGTRNKLRGFYNMISEFRDESKDKNAFEITDYILNTTGLAKELHGDLTIEGRNRYENVKELIGSIKIFCASRASMDREASISQFLEEVYLATDYDNDNNSENKVSLMTIHMSKGLEFDTVFIVGMENNLFPSRLSTSLPEEIEEERRLFYVAITRSKRKVYMSYTQSRIQWGTVTNPSPSIFLKEIDKKYLELLNIDRIGGESSGDSSSSYRSFGTNSKYKRPYRRY</sequence>
<dbReference type="InterPro" id="IPR013986">
    <property type="entry name" value="DExx_box_DNA_helicase_dom_sf"/>
</dbReference>
<protein>
    <recommendedName>
        <fullName evidence="9">DNA 3'-5' helicase</fullName>
        <ecNumber evidence="9">5.6.2.4</ecNumber>
    </recommendedName>
    <alternativeName>
        <fullName evidence="10">DNA 3'-5' helicase II</fullName>
    </alternativeName>
</protein>
<dbReference type="SUPFAM" id="SSF52540">
    <property type="entry name" value="P-loop containing nucleoside triphosphate hydrolases"/>
    <property type="match status" value="1"/>
</dbReference>
<reference evidence="15 16" key="1">
    <citation type="submission" date="2014-03" db="EMBL/GenBank/DDBJ databases">
        <title>complete genome sequence of Flavobacteriaceae bacterium JBKA-6.</title>
        <authorList>
            <person name="Takano T."/>
            <person name="Nakamura Y."/>
            <person name="Takuma S."/>
            <person name="Yasuike M."/>
            <person name="Matsuyama T."/>
            <person name="Sakai T."/>
            <person name="Fujiwara A."/>
            <person name="Kimoto K."/>
            <person name="Fukuda Y."/>
            <person name="Kondo H."/>
            <person name="Hirono I."/>
            <person name="Nakayasu C."/>
        </authorList>
    </citation>
    <scope>NUCLEOTIDE SEQUENCE [LARGE SCALE GENOMIC DNA]</scope>
    <source>
        <strain evidence="15 16">JBKA-6</strain>
    </source>
</reference>
<dbReference type="GO" id="GO:0003677">
    <property type="term" value="F:DNA binding"/>
    <property type="evidence" value="ECO:0007669"/>
    <property type="project" value="UniProtKB-KW"/>
</dbReference>
<keyword evidence="3 12" id="KW-0378">Hydrolase</keyword>
<keyword evidence="6" id="KW-0238">DNA-binding</keyword>
<evidence type="ECO:0000256" key="7">
    <source>
        <dbReference type="ARBA" id="ARBA00023235"/>
    </source>
</evidence>
<dbReference type="EC" id="5.6.2.4" evidence="9"/>
<dbReference type="GO" id="GO:0005524">
    <property type="term" value="F:ATP binding"/>
    <property type="evidence" value="ECO:0007669"/>
    <property type="project" value="UniProtKB-UniRule"/>
</dbReference>
<dbReference type="AlphaFoldDB" id="A0A1J1E9E1"/>
<dbReference type="CDD" id="cd18807">
    <property type="entry name" value="SF1_C_UvrD"/>
    <property type="match status" value="1"/>
</dbReference>
<dbReference type="Proteomes" id="UP000243197">
    <property type="component" value="Chromosome"/>
</dbReference>
<dbReference type="Pfam" id="PF13361">
    <property type="entry name" value="UvrD_C"/>
    <property type="match status" value="1"/>
</dbReference>
<dbReference type="PROSITE" id="PS51198">
    <property type="entry name" value="UVRD_HELICASE_ATP_BIND"/>
    <property type="match status" value="1"/>
</dbReference>
<evidence type="ECO:0000256" key="8">
    <source>
        <dbReference type="ARBA" id="ARBA00034617"/>
    </source>
</evidence>
<feature type="domain" description="UvrD-like helicase ATP-binding" evidence="13">
    <location>
        <begin position="6"/>
        <end position="290"/>
    </location>
</feature>
<dbReference type="GO" id="GO:0005829">
    <property type="term" value="C:cytosol"/>
    <property type="evidence" value="ECO:0007669"/>
    <property type="project" value="TreeGrafter"/>
</dbReference>
<comment type="similarity">
    <text evidence="1">Belongs to the helicase family. UvrD subfamily.</text>
</comment>